<evidence type="ECO:0000256" key="1">
    <source>
        <dbReference type="SAM" id="MobiDB-lite"/>
    </source>
</evidence>
<gene>
    <name evidence="2" type="ORF">WMY93_023424</name>
</gene>
<evidence type="ECO:0000313" key="3">
    <source>
        <dbReference type="Proteomes" id="UP001460270"/>
    </source>
</evidence>
<dbReference type="Gene3D" id="3.30.1120.10">
    <property type="match status" value="1"/>
</dbReference>
<dbReference type="InterPro" id="IPR017850">
    <property type="entry name" value="Alkaline_phosphatase_core_sf"/>
</dbReference>
<reference evidence="3" key="1">
    <citation type="submission" date="2024-04" db="EMBL/GenBank/DDBJ databases">
        <title>Salinicola lusitanus LLJ914,a marine bacterium isolated from the Okinawa Trough.</title>
        <authorList>
            <person name="Li J."/>
        </authorList>
    </citation>
    <scope>NUCLEOTIDE SEQUENCE [LARGE SCALE GENOMIC DNA]</scope>
</reference>
<organism evidence="2 3">
    <name type="scientific">Mugilogobius chulae</name>
    <name type="common">yellowstripe goby</name>
    <dbReference type="NCBI Taxonomy" id="88201"/>
    <lineage>
        <taxon>Eukaryota</taxon>
        <taxon>Metazoa</taxon>
        <taxon>Chordata</taxon>
        <taxon>Craniata</taxon>
        <taxon>Vertebrata</taxon>
        <taxon>Euteleostomi</taxon>
        <taxon>Actinopterygii</taxon>
        <taxon>Neopterygii</taxon>
        <taxon>Teleostei</taxon>
        <taxon>Neoteleostei</taxon>
        <taxon>Acanthomorphata</taxon>
        <taxon>Gobiaria</taxon>
        <taxon>Gobiiformes</taxon>
        <taxon>Gobioidei</taxon>
        <taxon>Gobiidae</taxon>
        <taxon>Gobionellinae</taxon>
        <taxon>Mugilogobius</taxon>
    </lineage>
</organism>
<dbReference type="AlphaFoldDB" id="A0AAW0N5B9"/>
<feature type="region of interest" description="Disordered" evidence="1">
    <location>
        <begin position="78"/>
        <end position="98"/>
    </location>
</feature>
<proteinExistence type="predicted"/>
<comment type="caution">
    <text evidence="2">The sequence shown here is derived from an EMBL/GenBank/DDBJ whole genome shotgun (WGS) entry which is preliminary data.</text>
</comment>
<dbReference type="SUPFAM" id="SSF53649">
    <property type="entry name" value="Alkaline phosphatase-like"/>
    <property type="match status" value="1"/>
</dbReference>
<dbReference type="Proteomes" id="UP001460270">
    <property type="component" value="Unassembled WGS sequence"/>
</dbReference>
<dbReference type="Pfam" id="PF14707">
    <property type="entry name" value="Sulfatase_C"/>
    <property type="match status" value="1"/>
</dbReference>
<accession>A0AAW0N5B9</accession>
<dbReference type="EMBL" id="JBBPFD010000017">
    <property type="protein sequence ID" value="KAK7891461.1"/>
    <property type="molecule type" value="Genomic_DNA"/>
</dbReference>
<sequence>MKPWHLYTSEDDEALYNQDFDLAALLSSTAAEPEVKEIQEESPAVYSSPEESLLIQQLHELLERERAELRKQIQLNKAQEQRLNSEERQRQDTGKLKDQEKIHGEIRYLYNTAVTNKVNVKQELISANSVIAKQKNQIEEQDKTIQALKQELKSPKNLQADSTASELKEVKLQLHTNQVKLQEQEKAYGEVRYLYNTAIADKVHLKQDLVSAKSLAVRQKKQIEEQNKTLQELQEKAQEPGVPKVCDCDFGRVSIRTKEQKKQDREAMTAQTALNMNEKEELLQKVKELQSKLYAAQEEVYSLKIERESLKRTLKRREEHVQRPLTPAGVKEQRRHPGHSAHCSQPVRCHTAPVALDGVDMTEILFSHGMFHDPPLLFDLESDPSEHYALSLKERPDLQHILQQIIEVKAILEASMEFGESQLAKGQDPNLQPCCNPECSPKPSCCHCQE</sequence>
<name>A0AAW0N5B9_9GOBI</name>
<evidence type="ECO:0000313" key="2">
    <source>
        <dbReference type="EMBL" id="KAK7891461.1"/>
    </source>
</evidence>
<keyword evidence="3" id="KW-1185">Reference proteome</keyword>
<feature type="compositionally biased region" description="Basic and acidic residues" evidence="1">
    <location>
        <begin position="79"/>
        <end position="98"/>
    </location>
</feature>
<protein>
    <submittedName>
        <fullName evidence="2">Uncharacterized protein</fullName>
    </submittedName>
</protein>